<dbReference type="PROSITE" id="PS50994">
    <property type="entry name" value="INTEGRASE"/>
    <property type="match status" value="1"/>
</dbReference>
<accession>A0A4R5YCP5</accession>
<evidence type="ECO:0000313" key="3">
    <source>
        <dbReference type="EMBL" id="TDL41887.1"/>
    </source>
</evidence>
<evidence type="ECO:0000259" key="2">
    <source>
        <dbReference type="PROSITE" id="PS50994"/>
    </source>
</evidence>
<dbReference type="Pfam" id="PF09299">
    <property type="entry name" value="Mu-transpos_C"/>
    <property type="match status" value="1"/>
</dbReference>
<dbReference type="InterPro" id="IPR015378">
    <property type="entry name" value="Transposase-like_Mu_C"/>
</dbReference>
<evidence type="ECO:0000256" key="1">
    <source>
        <dbReference type="SAM" id="MobiDB-lite"/>
    </source>
</evidence>
<sequence>MKDNPLRLDPARPITMDGVDYLVEGRQGSDLALFNTLTGETLTMTYSAVMRRAGLSDVPMDNVDKVRAAEDKLPPLQKARKDLLTPHVEEVAYGKPLDAETHRPEYDPATTTQDERLDRKAAELSPLNIRGTSRSNLKKLVYKLKGQETTGLVDGRSIRVQGPFDNIDPRLYSLMVRRVNAAKDDSTASMQQLITEICGEWADKHPNELDMLPSERTLRRKLDIITHDRYTTGSAINRRTNESARKGYQKGRPAYAPGEEFQTDSTLLDVMVRGDNGEPFRPTMTTFIDKATHCIPAAMVTDGLKGVDLSYLLAKTLSIPETRPGPNLPFNLNELRRMPWAELLIEAELDGKDTGRPIIVPSRIMMDNGREYQSDVFLAACHLFCIDTTDAAPATGTDKPEVERAHRTVKDMFVRYLPGFTGGDPGNRGKNIEKRSDLISVHTLAYVLDLWIRHIWNNLETDALVNRAHPGRRYSPNTMYEALTYRTGCLFRPVNESTYIALLPAVDRVVGRRGITINYRRYDSPAVDPYRGQPSGNKLAGDQWQVHYDPNNPAVVWLHVPELPGFPDAGSYIECPWVNSAAFDAPFERAAREAAENLAQMGYQIAKKDGHALSRRLVRGAYAAAEKEFRAAEKREAKERLAEEQGMARPTPTTVVRPADHSQVWAGVGDTGDYDLFDPDAVVDAGPRYNGRNDSAEPDSPATASQDGGTNAPGVVDPEAP</sequence>
<organism evidence="3 4">
    <name type="scientific">Kocuria rosea</name>
    <name type="common">Deinococcus erythromyxa</name>
    <name type="synonym">Micrococcus rubens</name>
    <dbReference type="NCBI Taxonomy" id="1275"/>
    <lineage>
        <taxon>Bacteria</taxon>
        <taxon>Bacillati</taxon>
        <taxon>Actinomycetota</taxon>
        <taxon>Actinomycetes</taxon>
        <taxon>Micrococcales</taxon>
        <taxon>Micrococcaceae</taxon>
        <taxon>Kocuria</taxon>
    </lineage>
</organism>
<gene>
    <name evidence="3" type="ORF">E2R59_12050</name>
</gene>
<reference evidence="3 4" key="1">
    <citation type="submission" date="2019-03" db="EMBL/GenBank/DDBJ databases">
        <title>Genome Sequencing and Assembly of Various Microbes Isolated from Partially Reclaimed Soil and Acid Mine Drainage (AMD) Site.</title>
        <authorList>
            <person name="Steinbock B."/>
            <person name="Bechtold R."/>
            <person name="Sevigny J.L."/>
            <person name="Thomas D."/>
            <person name="Cuthill L.R."/>
            <person name="Aveiro Johannsen E.J."/>
            <person name="Thomas K."/>
            <person name="Ghosh A."/>
        </authorList>
    </citation>
    <scope>NUCLEOTIDE SEQUENCE [LARGE SCALE GENOMIC DNA]</scope>
    <source>
        <strain evidence="3 4">S-A3</strain>
    </source>
</reference>
<proteinExistence type="predicted"/>
<dbReference type="InterPro" id="IPR036397">
    <property type="entry name" value="RNaseH_sf"/>
</dbReference>
<dbReference type="GO" id="GO:0003676">
    <property type="term" value="F:nucleic acid binding"/>
    <property type="evidence" value="ECO:0007669"/>
    <property type="project" value="InterPro"/>
</dbReference>
<comment type="caution">
    <text evidence="3">The sequence shown here is derived from an EMBL/GenBank/DDBJ whole genome shotgun (WGS) entry which is preliminary data.</text>
</comment>
<dbReference type="InterPro" id="IPR012337">
    <property type="entry name" value="RNaseH-like_sf"/>
</dbReference>
<dbReference type="Proteomes" id="UP000295163">
    <property type="component" value="Unassembled WGS sequence"/>
</dbReference>
<dbReference type="RefSeq" id="WP_133410777.1">
    <property type="nucleotide sequence ID" value="NZ_SMZT01000005.1"/>
</dbReference>
<dbReference type="GeneID" id="64348151"/>
<dbReference type="Gene3D" id="3.30.420.10">
    <property type="entry name" value="Ribonuclease H-like superfamily/Ribonuclease H"/>
    <property type="match status" value="1"/>
</dbReference>
<protein>
    <recommendedName>
        <fullName evidence="2">Integrase catalytic domain-containing protein</fullName>
    </recommendedName>
</protein>
<dbReference type="AlphaFoldDB" id="A0A4R5YCP5"/>
<dbReference type="EMBL" id="SMZT01000005">
    <property type="protein sequence ID" value="TDL41887.1"/>
    <property type="molecule type" value="Genomic_DNA"/>
</dbReference>
<feature type="domain" description="Integrase catalytic" evidence="2">
    <location>
        <begin position="253"/>
        <end position="484"/>
    </location>
</feature>
<dbReference type="GO" id="GO:0015074">
    <property type="term" value="P:DNA integration"/>
    <property type="evidence" value="ECO:0007669"/>
    <property type="project" value="InterPro"/>
</dbReference>
<name>A0A4R5YCP5_KOCRO</name>
<dbReference type="SUPFAM" id="SSF53098">
    <property type="entry name" value="Ribonuclease H-like"/>
    <property type="match status" value="1"/>
</dbReference>
<feature type="region of interest" description="Disordered" evidence="1">
    <location>
        <begin position="636"/>
        <end position="721"/>
    </location>
</feature>
<evidence type="ECO:0000313" key="4">
    <source>
        <dbReference type="Proteomes" id="UP000295163"/>
    </source>
</evidence>
<dbReference type="InterPro" id="IPR001584">
    <property type="entry name" value="Integrase_cat-core"/>
</dbReference>